<accession>A0A8I0A485</accession>
<keyword evidence="3" id="KW-0255">Endonuclease</keyword>
<feature type="transmembrane region" description="Helical" evidence="1">
    <location>
        <begin position="6"/>
        <end position="24"/>
    </location>
</feature>
<evidence type="ECO:0000313" key="3">
    <source>
        <dbReference type="EMBL" id="MBC5639673.1"/>
    </source>
</evidence>
<sequence>MKFLIYLIIFFSLFFIIKIINYLLQLKQHSIIKEINDMQKSKGFLSIKDLMDIDSCNLLSLVNTYLTKKGYKDIRVIKNSDISAPSLTCYLNEDNIYISLISYRNKESDLTNKPWLDIFIANMVKHQCKNGFLFTNSVFNTDYIEAVNNFNNNSSFKIKLIDGYELSRFIRNLNGITSKEAKYV</sequence>
<evidence type="ECO:0000259" key="2">
    <source>
        <dbReference type="Pfam" id="PF04471"/>
    </source>
</evidence>
<dbReference type="Pfam" id="PF04471">
    <property type="entry name" value="Mrr_cat"/>
    <property type="match status" value="1"/>
</dbReference>
<dbReference type="GO" id="GO:0004519">
    <property type="term" value="F:endonuclease activity"/>
    <property type="evidence" value="ECO:0007669"/>
    <property type="project" value="UniProtKB-KW"/>
</dbReference>
<keyword evidence="1" id="KW-0812">Transmembrane</keyword>
<dbReference type="InterPro" id="IPR007560">
    <property type="entry name" value="Restrct_endonuc_IV_Mrr"/>
</dbReference>
<dbReference type="EMBL" id="JACOOQ010000005">
    <property type="protein sequence ID" value="MBC5639673.1"/>
    <property type="molecule type" value="Genomic_DNA"/>
</dbReference>
<protein>
    <submittedName>
        <fullName evidence="3">Restriction endonuclease</fullName>
    </submittedName>
</protein>
<evidence type="ECO:0000256" key="1">
    <source>
        <dbReference type="SAM" id="Phobius"/>
    </source>
</evidence>
<keyword evidence="1" id="KW-0472">Membrane</keyword>
<dbReference type="GO" id="GO:0009307">
    <property type="term" value="P:DNA restriction-modification system"/>
    <property type="evidence" value="ECO:0007669"/>
    <property type="project" value="InterPro"/>
</dbReference>
<keyword evidence="4" id="KW-1185">Reference proteome</keyword>
<name>A0A8I0A485_9CLOT</name>
<keyword evidence="3" id="KW-0378">Hydrolase</keyword>
<comment type="caution">
    <text evidence="3">The sequence shown here is derived from an EMBL/GenBank/DDBJ whole genome shotgun (WGS) entry which is preliminary data.</text>
</comment>
<proteinExistence type="predicted"/>
<evidence type="ECO:0000313" key="4">
    <source>
        <dbReference type="Proteomes" id="UP000662088"/>
    </source>
</evidence>
<keyword evidence="1" id="KW-1133">Transmembrane helix</keyword>
<keyword evidence="3" id="KW-0540">Nuclease</keyword>
<dbReference type="AlphaFoldDB" id="A0A8I0A485"/>
<organism evidence="3 4">
    <name type="scientific">Clostridium lentum</name>
    <dbReference type="NCBI Taxonomy" id="2763037"/>
    <lineage>
        <taxon>Bacteria</taxon>
        <taxon>Bacillati</taxon>
        <taxon>Bacillota</taxon>
        <taxon>Clostridia</taxon>
        <taxon>Eubacteriales</taxon>
        <taxon>Clostridiaceae</taxon>
        <taxon>Clostridium</taxon>
    </lineage>
</organism>
<gene>
    <name evidence="3" type="ORF">H8R92_04350</name>
</gene>
<reference evidence="3" key="1">
    <citation type="submission" date="2020-08" db="EMBL/GenBank/DDBJ databases">
        <title>Genome public.</title>
        <authorList>
            <person name="Liu C."/>
            <person name="Sun Q."/>
        </authorList>
    </citation>
    <scope>NUCLEOTIDE SEQUENCE</scope>
    <source>
        <strain evidence="3">NSJ-42</strain>
    </source>
</reference>
<dbReference type="RefSeq" id="WP_022211102.1">
    <property type="nucleotide sequence ID" value="NZ_JACOOQ010000005.1"/>
</dbReference>
<feature type="domain" description="Restriction endonuclease type IV Mrr" evidence="2">
    <location>
        <begin position="59"/>
        <end position="169"/>
    </location>
</feature>
<dbReference type="GO" id="GO:0003677">
    <property type="term" value="F:DNA binding"/>
    <property type="evidence" value="ECO:0007669"/>
    <property type="project" value="InterPro"/>
</dbReference>
<dbReference type="Proteomes" id="UP000662088">
    <property type="component" value="Unassembled WGS sequence"/>
</dbReference>